<evidence type="ECO:0000256" key="1">
    <source>
        <dbReference type="ARBA" id="ARBA00004651"/>
    </source>
</evidence>
<evidence type="ECO:0000259" key="7">
    <source>
        <dbReference type="Pfam" id="PF02687"/>
    </source>
</evidence>
<dbReference type="InterPro" id="IPR038766">
    <property type="entry name" value="Membrane_comp_ABC_pdt"/>
</dbReference>
<protein>
    <recommendedName>
        <fullName evidence="7">ABC3 transporter permease C-terminal domain-containing protein</fullName>
    </recommendedName>
</protein>
<feature type="transmembrane region" description="Helical" evidence="6">
    <location>
        <begin position="60"/>
        <end position="81"/>
    </location>
</feature>
<dbReference type="PANTHER" id="PTHR30287:SF1">
    <property type="entry name" value="INNER MEMBRANE PROTEIN"/>
    <property type="match status" value="1"/>
</dbReference>
<keyword evidence="9" id="KW-1185">Reference proteome</keyword>
<proteinExistence type="predicted"/>
<evidence type="ECO:0000256" key="3">
    <source>
        <dbReference type="ARBA" id="ARBA00022692"/>
    </source>
</evidence>
<feature type="transmembrane region" description="Helical" evidence="6">
    <location>
        <begin position="107"/>
        <end position="128"/>
    </location>
</feature>
<reference evidence="8 9" key="1">
    <citation type="submission" date="2018-08" db="EMBL/GenBank/DDBJ databases">
        <title>Aeromicrobium sp. M2KJ-4, whole genome shotgun sequence.</title>
        <authorList>
            <person name="Tuo L."/>
        </authorList>
    </citation>
    <scope>NUCLEOTIDE SEQUENCE [LARGE SCALE GENOMIC DNA]</scope>
    <source>
        <strain evidence="8 9">M2KJ-4</strain>
    </source>
</reference>
<feature type="transmembrane region" description="Helical" evidence="6">
    <location>
        <begin position="148"/>
        <end position="168"/>
    </location>
</feature>
<keyword evidence="4 6" id="KW-1133">Transmembrane helix</keyword>
<keyword evidence="5 6" id="KW-0472">Membrane</keyword>
<dbReference type="Proteomes" id="UP000265581">
    <property type="component" value="Unassembled WGS sequence"/>
</dbReference>
<feature type="transmembrane region" description="Helical" evidence="6">
    <location>
        <begin position="201"/>
        <end position="220"/>
    </location>
</feature>
<dbReference type="AlphaFoldDB" id="A0A371P3N7"/>
<dbReference type="InterPro" id="IPR003838">
    <property type="entry name" value="ABC3_permease_C"/>
</dbReference>
<dbReference type="GO" id="GO:0005886">
    <property type="term" value="C:plasma membrane"/>
    <property type="evidence" value="ECO:0007669"/>
    <property type="project" value="UniProtKB-SubCell"/>
</dbReference>
<evidence type="ECO:0000256" key="2">
    <source>
        <dbReference type="ARBA" id="ARBA00022475"/>
    </source>
</evidence>
<accession>A0A371P3N7</accession>
<dbReference type="RefSeq" id="WP_119705147.1">
    <property type="nucleotide sequence ID" value="NZ_JBHSOI010000002.1"/>
</dbReference>
<evidence type="ECO:0000256" key="4">
    <source>
        <dbReference type="ARBA" id="ARBA00022989"/>
    </source>
</evidence>
<evidence type="ECO:0000256" key="6">
    <source>
        <dbReference type="SAM" id="Phobius"/>
    </source>
</evidence>
<feature type="transmembrane region" description="Helical" evidence="6">
    <location>
        <begin position="600"/>
        <end position="620"/>
    </location>
</feature>
<comment type="subcellular location">
    <subcellularLocation>
        <location evidence="1">Cell membrane</location>
        <topology evidence="1">Multi-pass membrane protein</topology>
    </subcellularLocation>
</comment>
<dbReference type="PANTHER" id="PTHR30287">
    <property type="entry name" value="MEMBRANE COMPONENT OF PREDICTED ABC SUPERFAMILY METABOLITE UPTAKE TRANSPORTER"/>
    <property type="match status" value="1"/>
</dbReference>
<evidence type="ECO:0000313" key="8">
    <source>
        <dbReference type="EMBL" id="REK70557.1"/>
    </source>
</evidence>
<dbReference type="Pfam" id="PF02687">
    <property type="entry name" value="FtsX"/>
    <property type="match status" value="1"/>
</dbReference>
<feature type="transmembrane region" description="Helical" evidence="6">
    <location>
        <begin position="226"/>
        <end position="248"/>
    </location>
</feature>
<keyword evidence="3 6" id="KW-0812">Transmembrane</keyword>
<keyword evidence="2" id="KW-1003">Cell membrane</keyword>
<dbReference type="EMBL" id="QUBR01000002">
    <property type="protein sequence ID" value="REK70557.1"/>
    <property type="molecule type" value="Genomic_DNA"/>
</dbReference>
<feature type="transmembrane region" description="Helical" evidence="6">
    <location>
        <begin position="21"/>
        <end position="40"/>
    </location>
</feature>
<name>A0A371P3N7_9ACTN</name>
<feature type="transmembrane region" description="Helical" evidence="6">
    <location>
        <begin position="515"/>
        <end position="535"/>
    </location>
</feature>
<feature type="transmembrane region" description="Helical" evidence="6">
    <location>
        <begin position="556"/>
        <end position="580"/>
    </location>
</feature>
<evidence type="ECO:0000256" key="5">
    <source>
        <dbReference type="ARBA" id="ARBA00023136"/>
    </source>
</evidence>
<sequence>MSAARTLATSALRAHWPAMSGTGVVIALASTLVALNGVLVESGLREPAGTGGMLVTLASSFAGTALVLVVLVVAATTTLALRRRRRELALLVAVGATRGQVRRAISIEVLMISAVAAPLGALPGLLLARALDPALRRSGVVPAEFVSTLSPLPVLAAVLVVVPTALLASRLAARETVRVPPTAAIRDSATESTPIGTARRVSALLTAVGGLTTAFTPLFLPGVAGSALAASSAFLLIGSAALAGPLLVEWTFGRTARMGAGAAGAPTRLALGNLRGFSRRLTTVVVPLALLLSVGTTQTTVDRVVRDGATAQLRAAIGTDVVATSERGLTPRQVAALRDVPGVSEVVPLADVPAEVRTDDEDLPDSLVWEATALRVVPPAVDPSTFDPDVTRGDLADLAAPGTIAISSDAAFGTGRSTGDRIRVRVDGREATLRVVAVFDRGLGVGDQLIGPRTVTTLRADPVVSTALVDVRGGAGRAADVLARLSSAQVDATTTAAYVDSATSPDAAMQHLSTLLTLMLLVFVGLGSVNALVLLTAGRRQELRLLHLGGATSRQLVAMAGIESVLTGFAAWAIGTVAVVPGVIGTSAGLLGLGVPHLDVTAYLALSAAVVGLAVTATLVPAVRTVRAATAAAAA</sequence>
<feature type="domain" description="ABC3 transporter permease C-terminal" evidence="7">
    <location>
        <begin position="60"/>
        <end position="180"/>
    </location>
</feature>
<gene>
    <name evidence="8" type="ORF">DX116_15660</name>
</gene>
<dbReference type="OrthoDB" id="3223244at2"/>
<evidence type="ECO:0000313" key="9">
    <source>
        <dbReference type="Proteomes" id="UP000265581"/>
    </source>
</evidence>
<feature type="transmembrane region" description="Helical" evidence="6">
    <location>
        <begin position="277"/>
        <end position="296"/>
    </location>
</feature>
<organism evidence="8 9">
    <name type="scientific">Aeromicrobium endophyticum</name>
    <dbReference type="NCBI Taxonomy" id="2292704"/>
    <lineage>
        <taxon>Bacteria</taxon>
        <taxon>Bacillati</taxon>
        <taxon>Actinomycetota</taxon>
        <taxon>Actinomycetes</taxon>
        <taxon>Propionibacteriales</taxon>
        <taxon>Nocardioidaceae</taxon>
        <taxon>Aeromicrobium</taxon>
    </lineage>
</organism>
<comment type="caution">
    <text evidence="8">The sequence shown here is derived from an EMBL/GenBank/DDBJ whole genome shotgun (WGS) entry which is preliminary data.</text>
</comment>